<dbReference type="OrthoDB" id="9789440at2"/>
<dbReference type="RefSeq" id="WP_140192870.1">
    <property type="nucleotide sequence ID" value="NZ_CP065915.1"/>
</dbReference>
<sequence length="331" mass="36545">MATYEPFYNRTMELPEELLIGAIDSHVHAGPVLRSNPGHFDPIQVAEMARDAGLRTVLYYDVFGWASGTAWMVNRFVRDFRTFGGYLMNSCHDGMNPRAVKTALNLGDGCRMISFGSHCTYHSALTESALVDGKLVPFKDAVPGFSEKELARAIRIPLEGEPPDALKEILDMVAERPEVYLNTGHVSGEEALRIVELAQAAGVAKILVAHPARALLSIEDQKSLAAKGVFLEACAVDFGGPAMPHTHYYVERELMDMHSVVHGKAMRWMQGIRDVGPEQFVLATDYGVRVLPSPVEGMRMMISMLLYFGFSVEEIRTMTATNPARLIGLDD</sequence>
<accession>A0A5C5GDZ5</accession>
<name>A0A5C5GDZ5_9RHOB</name>
<dbReference type="SUPFAM" id="SSF51556">
    <property type="entry name" value="Metallo-dependent hydrolases"/>
    <property type="match status" value="1"/>
</dbReference>
<organism evidence="1 2">
    <name type="scientific">Pelagovum pacificum</name>
    <dbReference type="NCBI Taxonomy" id="2588711"/>
    <lineage>
        <taxon>Bacteria</taxon>
        <taxon>Pseudomonadati</taxon>
        <taxon>Pseudomonadota</taxon>
        <taxon>Alphaproteobacteria</taxon>
        <taxon>Rhodobacterales</taxon>
        <taxon>Paracoccaceae</taxon>
        <taxon>Pelagovum</taxon>
    </lineage>
</organism>
<dbReference type="Gene3D" id="3.20.20.140">
    <property type="entry name" value="Metal-dependent hydrolases"/>
    <property type="match status" value="1"/>
</dbReference>
<dbReference type="AlphaFoldDB" id="A0A5C5GDZ5"/>
<keyword evidence="2" id="KW-1185">Reference proteome</keyword>
<dbReference type="InterPro" id="IPR032466">
    <property type="entry name" value="Metal_Hydrolase"/>
</dbReference>
<dbReference type="InterPro" id="IPR046249">
    <property type="entry name" value="DUF6282"/>
</dbReference>
<evidence type="ECO:0000313" key="1">
    <source>
        <dbReference type="EMBL" id="TNY32191.1"/>
    </source>
</evidence>
<evidence type="ECO:0008006" key="3">
    <source>
        <dbReference type="Google" id="ProtNLM"/>
    </source>
</evidence>
<dbReference type="EMBL" id="VFFF01000001">
    <property type="protein sequence ID" value="TNY32191.1"/>
    <property type="molecule type" value="Genomic_DNA"/>
</dbReference>
<evidence type="ECO:0000313" key="2">
    <source>
        <dbReference type="Proteomes" id="UP000314011"/>
    </source>
</evidence>
<gene>
    <name evidence="1" type="ORF">FHY64_02520</name>
</gene>
<dbReference type="Proteomes" id="UP000314011">
    <property type="component" value="Unassembled WGS sequence"/>
</dbReference>
<comment type="caution">
    <text evidence="1">The sequence shown here is derived from an EMBL/GenBank/DDBJ whole genome shotgun (WGS) entry which is preliminary data.</text>
</comment>
<protein>
    <recommendedName>
        <fullName evidence="3">Amidohydrolase</fullName>
    </recommendedName>
</protein>
<reference evidence="1 2" key="1">
    <citation type="submission" date="2019-06" db="EMBL/GenBank/DDBJ databases">
        <title>Genome of new Rhodobacteraceae sp. SM1903.</title>
        <authorList>
            <person name="Ren X."/>
        </authorList>
    </citation>
    <scope>NUCLEOTIDE SEQUENCE [LARGE SCALE GENOMIC DNA]</scope>
    <source>
        <strain evidence="1 2">SM1903</strain>
    </source>
</reference>
<dbReference type="Pfam" id="PF19799">
    <property type="entry name" value="DUF6282"/>
    <property type="match status" value="1"/>
</dbReference>
<proteinExistence type="predicted"/>